<sequence length="201" mass="21915">MAVSAYQHLLEHVGDGGLTLTGANYLKPSDVRVIADGLPSMAEWIFPITREVNVLPVHGFRVSAERLGLVRRRQGSLSLTRAGRDARNDPRLLWDRLRQRLLPTAPAFDVAAGAIVALHLATTPRFAIDSQDISHILTALGWAHAGGRPVLASDVIAVRNTLWDCVGNVGPWAGTRWERRLSQDAVSLIRDALVTQVPLEG</sequence>
<protein>
    <submittedName>
        <fullName evidence="1">Uncharacterized protein</fullName>
    </submittedName>
</protein>
<dbReference type="RefSeq" id="WP_143911793.1">
    <property type="nucleotide sequence ID" value="NZ_VLNT01000002.1"/>
</dbReference>
<evidence type="ECO:0000313" key="2">
    <source>
        <dbReference type="Proteomes" id="UP000316988"/>
    </source>
</evidence>
<dbReference type="AlphaFoldDB" id="A0A554SH23"/>
<dbReference type="EMBL" id="VLNT01000002">
    <property type="protein sequence ID" value="TSD65647.1"/>
    <property type="molecule type" value="Genomic_DNA"/>
</dbReference>
<accession>A0A554SH23</accession>
<evidence type="ECO:0000313" key="1">
    <source>
        <dbReference type="EMBL" id="TSD65647.1"/>
    </source>
</evidence>
<dbReference type="Proteomes" id="UP000316988">
    <property type="component" value="Unassembled WGS sequence"/>
</dbReference>
<reference evidence="1 2" key="1">
    <citation type="submission" date="2019-07" db="EMBL/GenBank/DDBJ databases">
        <authorList>
            <person name="Zhao L.H."/>
        </authorList>
    </citation>
    <scope>NUCLEOTIDE SEQUENCE [LARGE SCALE GENOMIC DNA]</scope>
    <source>
        <strain evidence="1 2">Co35</strain>
    </source>
</reference>
<keyword evidence="2" id="KW-1185">Reference proteome</keyword>
<gene>
    <name evidence="1" type="ORF">FNM00_04300</name>
</gene>
<name>A0A554SH23_9ACTN</name>
<organism evidence="1 2">
    <name type="scientific">Aeromicrobium piscarium</name>
    <dbReference type="NCBI Taxonomy" id="2590901"/>
    <lineage>
        <taxon>Bacteria</taxon>
        <taxon>Bacillati</taxon>
        <taxon>Actinomycetota</taxon>
        <taxon>Actinomycetes</taxon>
        <taxon>Propionibacteriales</taxon>
        <taxon>Nocardioidaceae</taxon>
        <taxon>Aeromicrobium</taxon>
    </lineage>
</organism>
<dbReference type="OrthoDB" id="9816539at2"/>
<proteinExistence type="predicted"/>
<comment type="caution">
    <text evidence="1">The sequence shown here is derived from an EMBL/GenBank/DDBJ whole genome shotgun (WGS) entry which is preliminary data.</text>
</comment>